<feature type="transmembrane region" description="Helical" evidence="8">
    <location>
        <begin position="244"/>
        <end position="270"/>
    </location>
</feature>
<dbReference type="Proteomes" id="UP000075806">
    <property type="component" value="Unassembled WGS sequence"/>
</dbReference>
<dbReference type="OrthoDB" id="9811721at2"/>
<keyword evidence="5 8" id="KW-0812">Transmembrane</keyword>
<evidence type="ECO:0000256" key="1">
    <source>
        <dbReference type="ARBA" id="ARBA00004651"/>
    </source>
</evidence>
<keyword evidence="3" id="KW-0813">Transport</keyword>
<feature type="transmembrane region" description="Helical" evidence="8">
    <location>
        <begin position="98"/>
        <end position="117"/>
    </location>
</feature>
<sequence length="341" mass="36384">MDNKEVNRKTRIPFMLKIMMLLILFVASFFAAFYFGAANVTWTNVWQAIFSTNKNEEITLLQELRYPRVIAAIFIGAALAVSGSIMQGLTRNPLADPGLIGLNAGANLALAVAIVWFPSLNYFGIMIACFIGAAIGAFLVFGIGASKRGGFTPFRLVLAGAAISAFLLAISEGIGLYFKVSKDVSMWTAGGLIGTTWGQLKWLIPVIVITLIVAMILSRQLSILSLSDEVAVGLGQSTFLMKGILFLLTVILAGAAVSLAGNIVFIGLMIPHIVRSIVGHDYRLIIPASIVVGASFMMIADTVGRTINAPYETPVSAIVAMLGLPFFLYIVRKGGGIANDS</sequence>
<evidence type="ECO:0000256" key="3">
    <source>
        <dbReference type="ARBA" id="ARBA00022448"/>
    </source>
</evidence>
<dbReference type="InterPro" id="IPR000522">
    <property type="entry name" value="ABC_transptr_permease_BtuC"/>
</dbReference>
<comment type="subcellular location">
    <subcellularLocation>
        <location evidence="1">Cell membrane</location>
        <topology evidence="1">Multi-pass membrane protein</topology>
    </subcellularLocation>
</comment>
<feature type="transmembrane region" description="Helical" evidence="8">
    <location>
        <begin position="311"/>
        <end position="331"/>
    </location>
</feature>
<keyword evidence="7 8" id="KW-0472">Membrane</keyword>
<dbReference type="AlphaFoldDB" id="A0A162CWK5"/>
<evidence type="ECO:0000256" key="6">
    <source>
        <dbReference type="ARBA" id="ARBA00022989"/>
    </source>
</evidence>
<organism evidence="9 10">
    <name type="scientific">Alkalihalobacillus trypoxylicola</name>
    <dbReference type="NCBI Taxonomy" id="519424"/>
    <lineage>
        <taxon>Bacteria</taxon>
        <taxon>Bacillati</taxon>
        <taxon>Bacillota</taxon>
        <taxon>Bacilli</taxon>
        <taxon>Bacillales</taxon>
        <taxon>Bacillaceae</taxon>
        <taxon>Alkalihalobacillus</taxon>
    </lineage>
</organism>
<comment type="caution">
    <text evidence="9">The sequence shown here is derived from an EMBL/GenBank/DDBJ whole genome shotgun (WGS) entry which is preliminary data.</text>
</comment>
<feature type="transmembrane region" description="Helical" evidence="8">
    <location>
        <begin position="156"/>
        <end position="178"/>
    </location>
</feature>
<dbReference type="Gene3D" id="1.10.3470.10">
    <property type="entry name" value="ABC transporter involved in vitamin B12 uptake, BtuC"/>
    <property type="match status" value="1"/>
</dbReference>
<comment type="similarity">
    <text evidence="2">Belongs to the binding-protein-dependent transport system permease family. FecCD subfamily.</text>
</comment>
<evidence type="ECO:0000256" key="8">
    <source>
        <dbReference type="SAM" id="Phobius"/>
    </source>
</evidence>
<evidence type="ECO:0000313" key="9">
    <source>
        <dbReference type="EMBL" id="KYG26936.1"/>
    </source>
</evidence>
<dbReference type="FunFam" id="1.10.3470.10:FF:000001">
    <property type="entry name" value="Vitamin B12 ABC transporter permease BtuC"/>
    <property type="match status" value="1"/>
</dbReference>
<accession>A0A162CWK5</accession>
<dbReference type="EMBL" id="LTAO01000037">
    <property type="protein sequence ID" value="KYG26936.1"/>
    <property type="molecule type" value="Genomic_DNA"/>
</dbReference>
<dbReference type="CDD" id="cd06550">
    <property type="entry name" value="TM_ABC_iron-siderophores_like"/>
    <property type="match status" value="1"/>
</dbReference>
<dbReference type="GO" id="GO:0033214">
    <property type="term" value="P:siderophore-iron import into cell"/>
    <property type="evidence" value="ECO:0007669"/>
    <property type="project" value="TreeGrafter"/>
</dbReference>
<feature type="transmembrane region" description="Helical" evidence="8">
    <location>
        <begin position="282"/>
        <end position="299"/>
    </location>
</feature>
<evidence type="ECO:0000256" key="5">
    <source>
        <dbReference type="ARBA" id="ARBA00022692"/>
    </source>
</evidence>
<feature type="transmembrane region" description="Helical" evidence="8">
    <location>
        <begin position="69"/>
        <end position="86"/>
    </location>
</feature>
<dbReference type="Pfam" id="PF01032">
    <property type="entry name" value="FecCD"/>
    <property type="match status" value="1"/>
</dbReference>
<keyword evidence="10" id="KW-1185">Reference proteome</keyword>
<protein>
    <submittedName>
        <fullName evidence="9">Iron ABC transporter</fullName>
    </submittedName>
</protein>
<feature type="transmembrane region" description="Helical" evidence="8">
    <location>
        <begin position="198"/>
        <end position="217"/>
    </location>
</feature>
<keyword evidence="6 8" id="KW-1133">Transmembrane helix</keyword>
<evidence type="ECO:0000256" key="4">
    <source>
        <dbReference type="ARBA" id="ARBA00022475"/>
    </source>
</evidence>
<dbReference type="GO" id="GO:0022857">
    <property type="term" value="F:transmembrane transporter activity"/>
    <property type="evidence" value="ECO:0007669"/>
    <property type="project" value="InterPro"/>
</dbReference>
<feature type="transmembrane region" description="Helical" evidence="8">
    <location>
        <begin position="123"/>
        <end position="144"/>
    </location>
</feature>
<evidence type="ECO:0000256" key="7">
    <source>
        <dbReference type="ARBA" id="ARBA00023136"/>
    </source>
</evidence>
<reference evidence="9" key="1">
    <citation type="submission" date="2016-02" db="EMBL/GenBank/DDBJ databases">
        <title>Genome sequence of Bacillus trypoxylicola KCTC 13244(T).</title>
        <authorList>
            <person name="Jeong H."/>
            <person name="Park S.-H."/>
            <person name="Choi S.-K."/>
        </authorList>
    </citation>
    <scope>NUCLEOTIDE SEQUENCE [LARGE SCALE GENOMIC DNA]</scope>
    <source>
        <strain evidence="9">KCTC 13244</strain>
    </source>
</reference>
<evidence type="ECO:0000313" key="10">
    <source>
        <dbReference type="Proteomes" id="UP000075806"/>
    </source>
</evidence>
<dbReference type="RefSeq" id="WP_061949900.1">
    <property type="nucleotide sequence ID" value="NZ_LTAO01000037.1"/>
</dbReference>
<dbReference type="PANTHER" id="PTHR30472">
    <property type="entry name" value="FERRIC ENTEROBACTIN TRANSPORT SYSTEM PERMEASE PROTEIN"/>
    <property type="match status" value="1"/>
</dbReference>
<dbReference type="PANTHER" id="PTHR30472:SF65">
    <property type="entry name" value="SIDEROPHORE TRANSPORT SYSTEM PERMEASE PROTEIN YFIZ-RELATED"/>
    <property type="match status" value="1"/>
</dbReference>
<gene>
    <name evidence="9" type="ORF">AZF04_11380</name>
</gene>
<dbReference type="STRING" id="519424.AZF04_11380"/>
<dbReference type="SUPFAM" id="SSF81345">
    <property type="entry name" value="ABC transporter involved in vitamin B12 uptake, BtuC"/>
    <property type="match status" value="1"/>
</dbReference>
<evidence type="ECO:0000256" key="2">
    <source>
        <dbReference type="ARBA" id="ARBA00007935"/>
    </source>
</evidence>
<feature type="transmembrane region" description="Helical" evidence="8">
    <location>
        <begin position="12"/>
        <end position="35"/>
    </location>
</feature>
<dbReference type="GO" id="GO:0005886">
    <property type="term" value="C:plasma membrane"/>
    <property type="evidence" value="ECO:0007669"/>
    <property type="project" value="UniProtKB-SubCell"/>
</dbReference>
<proteinExistence type="inferred from homology"/>
<name>A0A162CWK5_9BACI</name>
<dbReference type="InterPro" id="IPR037294">
    <property type="entry name" value="ABC_BtuC-like"/>
</dbReference>
<keyword evidence="4" id="KW-1003">Cell membrane</keyword>